<dbReference type="GO" id="GO:0035269">
    <property type="term" value="P:protein O-linked glycosylation via mannose"/>
    <property type="evidence" value="ECO:0007669"/>
    <property type="project" value="TreeGrafter"/>
</dbReference>
<feature type="transmembrane region" description="Helical" evidence="2">
    <location>
        <begin position="249"/>
        <end position="270"/>
    </location>
</feature>
<dbReference type="KEGG" id="pseo:OM33_05080"/>
<keyword evidence="4" id="KW-1185">Reference proteome</keyword>
<dbReference type="GO" id="GO:0000030">
    <property type="term" value="F:mannosyltransferase activity"/>
    <property type="evidence" value="ECO:0007669"/>
    <property type="project" value="TreeGrafter"/>
</dbReference>
<sequence length="569" mass="65488">MTKNQNGFLLALIAILVFIAYYPALAAPFYLDDFESISQNLIIQNGELISILEVYGFRFITYLSFKLNYLVSGLEVFGFHITNILTHVLTSISVYFLIYQVTRSINFESSDKGLVYFSLIVSALYALHPINSQAVIYIVQRAALFAALFYILSVLFYLRFRLANSRKLLYLSLFLLCFCLALFSKQNTVTIPFVLVACELFLIRKIKTKIWWLILFSVSLLIFTCLLFEPNLLTSLDKATRETQDLSRLAYLKQQFVIIWIYVSKAIVPWQLRLEYPYTIDSFSTLVTSVSALAHCCVILFALYIRKRHSFVTFFVAFFYISMSVESSIIPIRDLAFEHRIYLPSVAIYALSVYAVYLLILRFNLYYRVAPQTIMFLSFILLTLLTVGTFQRASLWQDKEAFYKNEIAMFPSSSRLYTNLATYYISKDSKVSAAEMYLKAFELSIENEAISPELLSNVIAIYIDTNNIREAGRIYQLYLPKIKDRHTRSNILLNFGVAFMRLGNPSEAEKFLIASINNNPQNVKSYVELGRSYAREGRYKDARQLVNKALALSPSEAAAIRLSNQLKPY</sequence>
<evidence type="ECO:0000313" key="3">
    <source>
        <dbReference type="EMBL" id="AIY64593.1"/>
    </source>
</evidence>
<evidence type="ECO:0000313" key="4">
    <source>
        <dbReference type="Proteomes" id="UP000030341"/>
    </source>
</evidence>
<dbReference type="InterPro" id="IPR011990">
    <property type="entry name" value="TPR-like_helical_dom_sf"/>
</dbReference>
<gene>
    <name evidence="3" type="ORF">OM33_05080</name>
</gene>
<feature type="repeat" description="TPR" evidence="1">
    <location>
        <begin position="523"/>
        <end position="556"/>
    </location>
</feature>
<reference evidence="3 4" key="1">
    <citation type="submission" date="2014-11" db="EMBL/GenBank/DDBJ databases">
        <title>Complete Genome Sequence of Pseudoalteromonas sp. Strain OCN003 Isolated from Kaneohe Bay, Oahu, Hawaii.</title>
        <authorList>
            <person name="Beurmann S."/>
            <person name="Videau P."/>
            <person name="Ushijima B."/>
            <person name="Smith A.M."/>
            <person name="Aeby G.S."/>
            <person name="Callahan S.M."/>
            <person name="Belcaid M."/>
        </authorList>
    </citation>
    <scope>NUCLEOTIDE SEQUENCE [LARGE SCALE GENOMIC DNA]</scope>
    <source>
        <strain evidence="3 4">OCN003</strain>
    </source>
</reference>
<dbReference type="HOGENOM" id="CLU_011615_5_1_6"/>
<organism evidence="3 4">
    <name type="scientific">Pseudoalteromonas piratica</name>
    <dbReference type="NCBI Taxonomy" id="1348114"/>
    <lineage>
        <taxon>Bacteria</taxon>
        <taxon>Pseudomonadati</taxon>
        <taxon>Pseudomonadota</taxon>
        <taxon>Gammaproteobacteria</taxon>
        <taxon>Alteromonadales</taxon>
        <taxon>Pseudoalteromonadaceae</taxon>
        <taxon>Pseudoalteromonas</taxon>
    </lineage>
</organism>
<feature type="transmembrane region" description="Helical" evidence="2">
    <location>
        <begin position="77"/>
        <end position="101"/>
    </location>
</feature>
<dbReference type="SMART" id="SM00028">
    <property type="entry name" value="TPR"/>
    <property type="match status" value="3"/>
</dbReference>
<dbReference type="Pfam" id="PF13432">
    <property type="entry name" value="TPR_16"/>
    <property type="match status" value="1"/>
</dbReference>
<feature type="transmembrane region" description="Helical" evidence="2">
    <location>
        <begin position="210"/>
        <end position="228"/>
    </location>
</feature>
<dbReference type="PANTHER" id="PTHR44216">
    <property type="entry name" value="PROTEIN O-MANNOSYL-TRANSFERASE TMTC2"/>
    <property type="match status" value="1"/>
</dbReference>
<dbReference type="InterPro" id="IPR019734">
    <property type="entry name" value="TPR_rpt"/>
</dbReference>
<dbReference type="Gene3D" id="1.25.40.10">
    <property type="entry name" value="Tetratricopeptide repeat domain"/>
    <property type="match status" value="1"/>
</dbReference>
<feature type="transmembrane region" description="Helical" evidence="2">
    <location>
        <begin position="282"/>
        <end position="304"/>
    </location>
</feature>
<protein>
    <submittedName>
        <fullName evidence="3">Uncharacterized protein</fullName>
    </submittedName>
</protein>
<feature type="transmembrane region" description="Helical" evidence="2">
    <location>
        <begin position="373"/>
        <end position="390"/>
    </location>
</feature>
<feature type="repeat" description="TPR" evidence="1">
    <location>
        <begin position="489"/>
        <end position="522"/>
    </location>
</feature>
<evidence type="ECO:0000256" key="1">
    <source>
        <dbReference type="PROSITE-ProRule" id="PRU00339"/>
    </source>
</evidence>
<dbReference type="EMBL" id="CP009888">
    <property type="protein sequence ID" value="AIY64593.1"/>
    <property type="molecule type" value="Genomic_DNA"/>
</dbReference>
<name>A0A0A7EDJ2_9GAMM</name>
<feature type="transmembrane region" description="Helical" evidence="2">
    <location>
        <begin position="311"/>
        <end position="330"/>
    </location>
</feature>
<keyword evidence="2" id="KW-1133">Transmembrane helix</keyword>
<dbReference type="RefSeq" id="WP_038639558.1">
    <property type="nucleotide sequence ID" value="NZ_CP009888.1"/>
</dbReference>
<dbReference type="STRING" id="1348114.OM33_05080"/>
<dbReference type="PROSITE" id="PS50005">
    <property type="entry name" value="TPR"/>
    <property type="match status" value="2"/>
</dbReference>
<dbReference type="OrthoDB" id="8566379at2"/>
<dbReference type="PANTHER" id="PTHR44216:SF3">
    <property type="entry name" value="PROTEIN O-MANNOSYL-TRANSFERASE TMTC2"/>
    <property type="match status" value="1"/>
</dbReference>
<proteinExistence type="predicted"/>
<dbReference type="Proteomes" id="UP000030341">
    <property type="component" value="Chromosome 1"/>
</dbReference>
<feature type="transmembrane region" description="Helical" evidence="2">
    <location>
        <begin position="168"/>
        <end position="184"/>
    </location>
</feature>
<feature type="transmembrane region" description="Helical" evidence="2">
    <location>
        <begin position="342"/>
        <end position="361"/>
    </location>
</feature>
<feature type="transmembrane region" description="Helical" evidence="2">
    <location>
        <begin position="113"/>
        <end position="130"/>
    </location>
</feature>
<evidence type="ECO:0000256" key="2">
    <source>
        <dbReference type="SAM" id="Phobius"/>
    </source>
</evidence>
<keyword evidence="2" id="KW-0812">Transmembrane</keyword>
<keyword evidence="2" id="KW-0472">Membrane</keyword>
<dbReference type="PROSITE" id="PS50293">
    <property type="entry name" value="TPR_REGION"/>
    <property type="match status" value="1"/>
</dbReference>
<dbReference type="SUPFAM" id="SSF48452">
    <property type="entry name" value="TPR-like"/>
    <property type="match status" value="1"/>
</dbReference>
<dbReference type="InterPro" id="IPR052384">
    <property type="entry name" value="TMTC_O-mannosyltransferase"/>
</dbReference>
<dbReference type="AlphaFoldDB" id="A0A0A7EDJ2"/>
<keyword evidence="1" id="KW-0802">TPR repeat</keyword>
<feature type="transmembrane region" description="Helical" evidence="2">
    <location>
        <begin position="136"/>
        <end position="156"/>
    </location>
</feature>
<accession>A0A0A7EDJ2</accession>
<dbReference type="eggNOG" id="COG0457">
    <property type="taxonomic scope" value="Bacteria"/>
</dbReference>